<organism evidence="10 11">
    <name type="scientific">Dyadobacter soli</name>
    <dbReference type="NCBI Taxonomy" id="659014"/>
    <lineage>
        <taxon>Bacteria</taxon>
        <taxon>Pseudomonadati</taxon>
        <taxon>Bacteroidota</taxon>
        <taxon>Cytophagia</taxon>
        <taxon>Cytophagales</taxon>
        <taxon>Spirosomataceae</taxon>
        <taxon>Dyadobacter</taxon>
    </lineage>
</organism>
<dbReference type="InterPro" id="IPR001940">
    <property type="entry name" value="Peptidase_S1C"/>
</dbReference>
<dbReference type="STRING" id="659014.SAMN04487996_119174"/>
<dbReference type="PROSITE" id="PS50106">
    <property type="entry name" value="PDZ"/>
    <property type="match status" value="1"/>
</dbReference>
<dbReference type="RefSeq" id="WP_229212906.1">
    <property type="nucleotide sequence ID" value="NZ_FNAN01000019.1"/>
</dbReference>
<reference evidence="11" key="1">
    <citation type="submission" date="2016-10" db="EMBL/GenBank/DDBJ databases">
        <authorList>
            <person name="Varghese N."/>
            <person name="Submissions S."/>
        </authorList>
    </citation>
    <scope>NUCLEOTIDE SEQUENCE [LARGE SCALE GENOMIC DNA]</scope>
    <source>
        <strain evidence="11">DSM 25329</strain>
    </source>
</reference>
<evidence type="ECO:0000256" key="6">
    <source>
        <dbReference type="PIRSR" id="PIRSR611782-1"/>
    </source>
</evidence>
<evidence type="ECO:0000256" key="7">
    <source>
        <dbReference type="PIRSR" id="PIRSR611782-2"/>
    </source>
</evidence>
<dbReference type="GO" id="GO:0004252">
    <property type="term" value="F:serine-type endopeptidase activity"/>
    <property type="evidence" value="ECO:0007669"/>
    <property type="project" value="InterPro"/>
</dbReference>
<gene>
    <name evidence="10" type="ORF">SAMN04487996_119174</name>
</gene>
<dbReference type="SUPFAM" id="SSF50494">
    <property type="entry name" value="Trypsin-like serine proteases"/>
    <property type="match status" value="1"/>
</dbReference>
<evidence type="ECO:0000313" key="11">
    <source>
        <dbReference type="Proteomes" id="UP000198748"/>
    </source>
</evidence>
<feature type="domain" description="PDZ" evidence="9">
    <location>
        <begin position="309"/>
        <end position="392"/>
    </location>
</feature>
<keyword evidence="4" id="KW-0378">Hydrolase</keyword>
<dbReference type="InterPro" id="IPR036034">
    <property type="entry name" value="PDZ_sf"/>
</dbReference>
<evidence type="ECO:0000256" key="5">
    <source>
        <dbReference type="ARBA" id="ARBA00022825"/>
    </source>
</evidence>
<dbReference type="Gene3D" id="2.30.42.10">
    <property type="match status" value="2"/>
</dbReference>
<evidence type="ECO:0000313" key="10">
    <source>
        <dbReference type="EMBL" id="SDG53374.1"/>
    </source>
</evidence>
<feature type="binding site" evidence="7">
    <location>
        <begin position="255"/>
        <end position="257"/>
    </location>
    <ligand>
        <name>substrate</name>
    </ligand>
</feature>
<feature type="active site" description="Charge relay system" evidence="6">
    <location>
        <position position="148"/>
    </location>
</feature>
<dbReference type="Pfam" id="PF13180">
    <property type="entry name" value="PDZ_2"/>
    <property type="match status" value="1"/>
</dbReference>
<keyword evidence="2 8" id="KW-0732">Signal</keyword>
<proteinExistence type="predicted"/>
<evidence type="ECO:0000256" key="3">
    <source>
        <dbReference type="ARBA" id="ARBA00022737"/>
    </source>
</evidence>
<dbReference type="PRINTS" id="PR00834">
    <property type="entry name" value="PROTEASES2C"/>
</dbReference>
<feature type="active site" description="Charge relay system" evidence="6">
    <location>
        <position position="178"/>
    </location>
</feature>
<sequence>MTNFRKLTAVALASALLGGTSYATYEHFGKPDTISTWVSNATPFIKARLDGAASAKADAPAAGAPAAMIPADFSFASKKATAAVVHIKSTLKPERTVSQMQIPDEFRDLFGGRNPFGQQAPEGKMEKPQATGSGVIINPDGYIVTNNHVIQGAETLEVTLADKHTYKAKVIGSDPNTDIALIKIEAKNLPALSFGNSENVEVGQWVLAVGNPYNLTSTVTAGIVSAKGRSINILGENAKAPIESFIQTDAAVNPGNSGGALVDLNGNLIGINTAIASQTGSFAGYSFAVPSSIAHKVVEDISKYGSVQRGYLGVGISEVDAAKVKSFDLKVDRGVRVENFADQSAAKEAGIKIGDVITKIDNHDIAGVPQLQEAVAQHKPSDKVNVTVNRDGVEKVLSVTLKGISEPSVADRSSSAVMEQLGVELKDLTNQQKKEYGIGSGAQVTAINAGKIRQGTDMEEGFVITKIDKTPVANAREAVKMLQGKKGGVMIEGLYPGNDEVQYFAIGL</sequence>
<feature type="binding site" evidence="7">
    <location>
        <position position="148"/>
    </location>
    <ligand>
        <name>substrate</name>
    </ligand>
</feature>
<name>A0A1G7V0X8_9BACT</name>
<dbReference type="InterPro" id="IPR001478">
    <property type="entry name" value="PDZ"/>
</dbReference>
<feature type="active site" description="Charge relay system" evidence="6">
    <location>
        <position position="257"/>
    </location>
</feature>
<feature type="signal peptide" evidence="8">
    <location>
        <begin position="1"/>
        <end position="23"/>
    </location>
</feature>
<dbReference type="Proteomes" id="UP000198748">
    <property type="component" value="Unassembled WGS sequence"/>
</dbReference>
<feature type="chain" id="PRO_5011568969" evidence="8">
    <location>
        <begin position="24"/>
        <end position="508"/>
    </location>
</feature>
<evidence type="ECO:0000256" key="2">
    <source>
        <dbReference type="ARBA" id="ARBA00022729"/>
    </source>
</evidence>
<feature type="binding site" evidence="7">
    <location>
        <position position="178"/>
    </location>
    <ligand>
        <name>substrate</name>
    </ligand>
</feature>
<dbReference type="InterPro" id="IPR051201">
    <property type="entry name" value="Chloro_Bact_Ser_Proteases"/>
</dbReference>
<keyword evidence="5" id="KW-0720">Serine protease</keyword>
<dbReference type="EMBL" id="FNAN01000019">
    <property type="protein sequence ID" value="SDG53374.1"/>
    <property type="molecule type" value="Genomic_DNA"/>
</dbReference>
<evidence type="ECO:0000256" key="1">
    <source>
        <dbReference type="ARBA" id="ARBA00022670"/>
    </source>
</evidence>
<evidence type="ECO:0000259" key="9">
    <source>
        <dbReference type="PROSITE" id="PS50106"/>
    </source>
</evidence>
<dbReference type="GO" id="GO:0006508">
    <property type="term" value="P:proteolysis"/>
    <property type="evidence" value="ECO:0007669"/>
    <property type="project" value="UniProtKB-KW"/>
</dbReference>
<dbReference type="PANTHER" id="PTHR43343:SF3">
    <property type="entry name" value="PROTEASE DO-LIKE 8, CHLOROPLASTIC"/>
    <property type="match status" value="1"/>
</dbReference>
<dbReference type="InterPro" id="IPR009003">
    <property type="entry name" value="Peptidase_S1_PA"/>
</dbReference>
<accession>A0A1G7V0X8</accession>
<dbReference type="SMART" id="SM00228">
    <property type="entry name" value="PDZ"/>
    <property type="match status" value="2"/>
</dbReference>
<protein>
    <submittedName>
        <fullName evidence="10">Do/DeqQ family serine protease</fullName>
    </submittedName>
</protein>
<dbReference type="NCBIfam" id="TIGR02037">
    <property type="entry name" value="degP_htrA_DO"/>
    <property type="match status" value="1"/>
</dbReference>
<dbReference type="SUPFAM" id="SSF50156">
    <property type="entry name" value="PDZ domain-like"/>
    <property type="match status" value="2"/>
</dbReference>
<dbReference type="PANTHER" id="PTHR43343">
    <property type="entry name" value="PEPTIDASE S12"/>
    <property type="match status" value="1"/>
</dbReference>
<dbReference type="Gene3D" id="2.40.10.120">
    <property type="match status" value="1"/>
</dbReference>
<evidence type="ECO:0000256" key="8">
    <source>
        <dbReference type="SAM" id="SignalP"/>
    </source>
</evidence>
<evidence type="ECO:0000256" key="4">
    <source>
        <dbReference type="ARBA" id="ARBA00022801"/>
    </source>
</evidence>
<keyword evidence="3" id="KW-0677">Repeat</keyword>
<dbReference type="AlphaFoldDB" id="A0A1G7V0X8"/>
<dbReference type="Pfam" id="PF13365">
    <property type="entry name" value="Trypsin_2"/>
    <property type="match status" value="1"/>
</dbReference>
<keyword evidence="11" id="KW-1185">Reference proteome</keyword>
<keyword evidence="1 10" id="KW-0645">Protease</keyword>
<dbReference type="InterPro" id="IPR011782">
    <property type="entry name" value="Pept_S1C_Do"/>
</dbReference>